<evidence type="ECO:0000313" key="3">
    <source>
        <dbReference type="Proteomes" id="UP000276133"/>
    </source>
</evidence>
<protein>
    <submittedName>
        <fullName evidence="2">Uncharacterized protein</fullName>
    </submittedName>
</protein>
<dbReference type="AlphaFoldDB" id="A0A3M7QYV5"/>
<organism evidence="2 3">
    <name type="scientific">Brachionus plicatilis</name>
    <name type="common">Marine rotifer</name>
    <name type="synonym">Brachionus muelleri</name>
    <dbReference type="NCBI Taxonomy" id="10195"/>
    <lineage>
        <taxon>Eukaryota</taxon>
        <taxon>Metazoa</taxon>
        <taxon>Spiralia</taxon>
        <taxon>Gnathifera</taxon>
        <taxon>Rotifera</taxon>
        <taxon>Eurotatoria</taxon>
        <taxon>Monogononta</taxon>
        <taxon>Pseudotrocha</taxon>
        <taxon>Ploima</taxon>
        <taxon>Brachionidae</taxon>
        <taxon>Brachionus</taxon>
    </lineage>
</organism>
<dbReference type="EMBL" id="REGN01004697">
    <property type="protein sequence ID" value="RNA16483.1"/>
    <property type="molecule type" value="Genomic_DNA"/>
</dbReference>
<comment type="caution">
    <text evidence="2">The sequence shown here is derived from an EMBL/GenBank/DDBJ whole genome shotgun (WGS) entry which is preliminary data.</text>
</comment>
<dbReference type="Proteomes" id="UP000276133">
    <property type="component" value="Unassembled WGS sequence"/>
</dbReference>
<name>A0A3M7QYV5_BRAPC</name>
<keyword evidence="1" id="KW-1133">Transmembrane helix</keyword>
<keyword evidence="1" id="KW-0472">Membrane</keyword>
<feature type="transmembrane region" description="Helical" evidence="1">
    <location>
        <begin position="52"/>
        <end position="71"/>
    </location>
</feature>
<keyword evidence="3" id="KW-1185">Reference proteome</keyword>
<accession>A0A3M7QYV5</accession>
<proteinExistence type="predicted"/>
<evidence type="ECO:0000313" key="2">
    <source>
        <dbReference type="EMBL" id="RNA16483.1"/>
    </source>
</evidence>
<evidence type="ECO:0000256" key="1">
    <source>
        <dbReference type="SAM" id="Phobius"/>
    </source>
</evidence>
<sequence>MEDNLGDYQIFIFSLKNFLLLLYSQLKICSKFLSPIIIQIKPKIITELSRGCFAFAGLPGFLFSPIGIFFADNVLANVILDVPST</sequence>
<keyword evidence="1" id="KW-0812">Transmembrane</keyword>
<reference evidence="2 3" key="1">
    <citation type="journal article" date="2018" name="Sci. Rep.">
        <title>Genomic signatures of local adaptation to the degree of environmental predictability in rotifers.</title>
        <authorList>
            <person name="Franch-Gras L."/>
            <person name="Hahn C."/>
            <person name="Garcia-Roger E.M."/>
            <person name="Carmona M.J."/>
            <person name="Serra M."/>
            <person name="Gomez A."/>
        </authorList>
    </citation>
    <scope>NUCLEOTIDE SEQUENCE [LARGE SCALE GENOMIC DNA]</scope>
    <source>
        <strain evidence="2">HYR1</strain>
    </source>
</reference>
<gene>
    <name evidence="2" type="ORF">BpHYR1_032607</name>
</gene>